<dbReference type="PANTHER" id="PTHR30344:SF1">
    <property type="entry name" value="6-PHOSPHOGLUCONOLACTONASE"/>
    <property type="match status" value="1"/>
</dbReference>
<evidence type="ECO:0000256" key="2">
    <source>
        <dbReference type="SAM" id="SignalP"/>
    </source>
</evidence>
<evidence type="ECO:0000313" key="4">
    <source>
        <dbReference type="Proteomes" id="UP000612893"/>
    </source>
</evidence>
<dbReference type="InterPro" id="IPR019405">
    <property type="entry name" value="Lactonase_7-beta_prop"/>
</dbReference>
<organism evidence="3 4">
    <name type="scientific">Candidatus Nephthysia bennettiae</name>
    <dbReference type="NCBI Taxonomy" id="3127016"/>
    <lineage>
        <taxon>Bacteria</taxon>
        <taxon>Bacillati</taxon>
        <taxon>Candidatus Dormiibacterota</taxon>
        <taxon>Candidatus Dormibacteria</taxon>
        <taxon>Candidatus Dormibacterales</taxon>
        <taxon>Candidatus Dormibacteraceae</taxon>
        <taxon>Candidatus Nephthysia</taxon>
    </lineage>
</organism>
<proteinExistence type="inferred from homology"/>
<comment type="caution">
    <text evidence="3">The sequence shown here is derived from an EMBL/GenBank/DDBJ whole genome shotgun (WGS) entry which is preliminary data.</text>
</comment>
<feature type="chain" id="PRO_5044761126" evidence="2">
    <location>
        <begin position="34"/>
        <end position="379"/>
    </location>
</feature>
<feature type="signal peptide" evidence="2">
    <location>
        <begin position="1"/>
        <end position="33"/>
    </location>
</feature>
<dbReference type="SUPFAM" id="SSF50974">
    <property type="entry name" value="Nitrous oxide reductase, N-terminal domain"/>
    <property type="match status" value="1"/>
</dbReference>
<sequence length="379" mass="37614">MGGLRTRLRAVPLVGGACLATLLALANAAPASAATVDDRDHGSGTVYTIGNATAAQGGNTVLAFRDTRSGSLRPLGTYPTGGDGTGAPLGSQGAVVLTGGGSRLVTVNAGSSTVSAFQAGSGGRLSHLSTAASGGTDPISVSVHGGLVYVLNAGDNTVSGLRLGEDGIEAVEGSTRSLSTGAQSPEQVSFTPDGRHLIVTEKASNTIDVFQVRGDGLLGVRQTTNSLGQGPYGFDFDRSGRAIVSDAADSALTSYNVGARGRLHAIGEVPDGQKAACWTVVDQRTGHAYVANAATGTISFYQVGDSGQLSLQAAVGASSGGHPVDEALGSQGHEFFVLLSPGGKVMKSAVSSTGDLGSISAVVTGLPDSATGLAVSSDE</sequence>
<dbReference type="PANTHER" id="PTHR30344">
    <property type="entry name" value="6-PHOSPHOGLUCONOLACTONASE-RELATED"/>
    <property type="match status" value="1"/>
</dbReference>
<dbReference type="InterPro" id="IPR011045">
    <property type="entry name" value="N2O_reductase_N"/>
</dbReference>
<name>A0A934K843_9BACT</name>
<evidence type="ECO:0000313" key="3">
    <source>
        <dbReference type="EMBL" id="MBJ7598393.1"/>
    </source>
</evidence>
<evidence type="ECO:0000256" key="1">
    <source>
        <dbReference type="ARBA" id="ARBA00005564"/>
    </source>
</evidence>
<dbReference type="InterPro" id="IPR050282">
    <property type="entry name" value="Cycloisomerase_2"/>
</dbReference>
<keyword evidence="4" id="KW-1185">Reference proteome</keyword>
<protein>
    <submittedName>
        <fullName evidence="3">Beta-propeller fold lactonase family protein</fullName>
    </submittedName>
</protein>
<dbReference type="Gene3D" id="2.130.10.10">
    <property type="entry name" value="YVTN repeat-like/Quinoprotein amine dehydrogenase"/>
    <property type="match status" value="2"/>
</dbReference>
<dbReference type="InterPro" id="IPR015943">
    <property type="entry name" value="WD40/YVTN_repeat-like_dom_sf"/>
</dbReference>
<comment type="similarity">
    <text evidence="1">Belongs to the cycloisomerase 2 family.</text>
</comment>
<gene>
    <name evidence="3" type="ORF">JF922_09950</name>
</gene>
<dbReference type="AlphaFoldDB" id="A0A934K843"/>
<dbReference type="Pfam" id="PF10282">
    <property type="entry name" value="Lactonase"/>
    <property type="match status" value="1"/>
</dbReference>
<accession>A0A934K843</accession>
<dbReference type="Proteomes" id="UP000612893">
    <property type="component" value="Unassembled WGS sequence"/>
</dbReference>
<dbReference type="EMBL" id="JAEKNR010000106">
    <property type="protein sequence ID" value="MBJ7598393.1"/>
    <property type="molecule type" value="Genomic_DNA"/>
</dbReference>
<keyword evidence="2" id="KW-0732">Signal</keyword>
<dbReference type="RefSeq" id="WP_338201355.1">
    <property type="nucleotide sequence ID" value="NZ_JAEKNR010000106.1"/>
</dbReference>
<reference evidence="3" key="1">
    <citation type="submission" date="2020-10" db="EMBL/GenBank/DDBJ databases">
        <title>Ca. Dormibacterota MAGs.</title>
        <authorList>
            <person name="Montgomery K."/>
        </authorList>
    </citation>
    <scope>NUCLEOTIDE SEQUENCE [LARGE SCALE GENOMIC DNA]</scope>
    <source>
        <strain evidence="3">SC8812_S17_10</strain>
    </source>
</reference>